<keyword evidence="9" id="KW-1185">Reference proteome</keyword>
<dbReference type="HOGENOM" id="CLU_154612_0_0_5"/>
<dbReference type="STRING" id="217511.GCA_001463845_02272"/>
<dbReference type="GO" id="GO:0005886">
    <property type="term" value="C:plasma membrane"/>
    <property type="evidence" value="ECO:0007669"/>
    <property type="project" value="InterPro"/>
</dbReference>
<keyword evidence="4 6" id="KW-0472">Membrane</keyword>
<evidence type="ECO:0000256" key="6">
    <source>
        <dbReference type="SAM" id="Phobius"/>
    </source>
</evidence>
<keyword evidence="2 6" id="KW-0812">Transmembrane</keyword>
<dbReference type="InterPro" id="IPR010445">
    <property type="entry name" value="LapA_dom"/>
</dbReference>
<evidence type="ECO:0000313" key="9">
    <source>
        <dbReference type="Proteomes" id="UP000004310"/>
    </source>
</evidence>
<evidence type="ECO:0000256" key="1">
    <source>
        <dbReference type="ARBA" id="ARBA00022475"/>
    </source>
</evidence>
<accession>Q0G1V8</accession>
<gene>
    <name evidence="8" type="ORF">FP2506_01695</name>
</gene>
<feature type="transmembrane region" description="Helical" evidence="6">
    <location>
        <begin position="5"/>
        <end position="24"/>
    </location>
</feature>
<keyword evidence="1" id="KW-1003">Cell membrane</keyword>
<evidence type="ECO:0000256" key="4">
    <source>
        <dbReference type="ARBA" id="ARBA00023136"/>
    </source>
</evidence>
<organism evidence="8 9">
    <name type="scientific">Fulvimarina pelagi HTCC2506</name>
    <dbReference type="NCBI Taxonomy" id="314231"/>
    <lineage>
        <taxon>Bacteria</taxon>
        <taxon>Pseudomonadati</taxon>
        <taxon>Pseudomonadota</taxon>
        <taxon>Alphaproteobacteria</taxon>
        <taxon>Hyphomicrobiales</taxon>
        <taxon>Aurantimonadaceae</taxon>
        <taxon>Fulvimarina</taxon>
    </lineage>
</organism>
<evidence type="ECO:0000259" key="7">
    <source>
        <dbReference type="Pfam" id="PF06305"/>
    </source>
</evidence>
<feature type="compositionally biased region" description="Basic and acidic residues" evidence="5">
    <location>
        <begin position="103"/>
        <end position="112"/>
    </location>
</feature>
<feature type="compositionally biased region" description="Polar residues" evidence="5">
    <location>
        <begin position="116"/>
        <end position="136"/>
    </location>
</feature>
<name>Q0G1V8_9HYPH</name>
<evidence type="ECO:0000256" key="2">
    <source>
        <dbReference type="ARBA" id="ARBA00022692"/>
    </source>
</evidence>
<dbReference type="AlphaFoldDB" id="Q0G1V8"/>
<feature type="domain" description="Lipopolysaccharide assembly protein A" evidence="7">
    <location>
        <begin position="43"/>
        <end position="92"/>
    </location>
</feature>
<dbReference type="Proteomes" id="UP000004310">
    <property type="component" value="Unassembled WGS sequence"/>
</dbReference>
<evidence type="ECO:0000313" key="8">
    <source>
        <dbReference type="EMBL" id="EAU41440.1"/>
    </source>
</evidence>
<feature type="transmembrane region" description="Helical" evidence="6">
    <location>
        <begin position="44"/>
        <end position="69"/>
    </location>
</feature>
<protein>
    <recommendedName>
        <fullName evidence="7">Lipopolysaccharide assembly protein A domain-containing protein</fullName>
    </recommendedName>
</protein>
<proteinExistence type="predicted"/>
<evidence type="ECO:0000256" key="5">
    <source>
        <dbReference type="SAM" id="MobiDB-lite"/>
    </source>
</evidence>
<comment type="caution">
    <text evidence="8">The sequence shown here is derived from an EMBL/GenBank/DDBJ whole genome shotgun (WGS) entry which is preliminary data.</text>
</comment>
<keyword evidence="3 6" id="KW-1133">Transmembrane helix</keyword>
<dbReference type="EMBL" id="AATP01000003">
    <property type="protein sequence ID" value="EAU41440.1"/>
    <property type="molecule type" value="Genomic_DNA"/>
</dbReference>
<feature type="region of interest" description="Disordered" evidence="5">
    <location>
        <begin position="103"/>
        <end position="136"/>
    </location>
</feature>
<dbReference type="Pfam" id="PF06305">
    <property type="entry name" value="LapA_dom"/>
    <property type="match status" value="1"/>
</dbReference>
<evidence type="ECO:0000256" key="3">
    <source>
        <dbReference type="ARBA" id="ARBA00022989"/>
    </source>
</evidence>
<sequence>MIARVLTVVVLLLVAVPIVTFLVINRGPVDLTLDPFGTMPQFTFSIPLSLIMISAALAGVVLGCIFTWISEGTYRRDSWRRKFEMEKMEREKQEQAEALKRLRQERVERTSAERNMPQQPSIAGAPTSSSRMIEAH</sequence>
<dbReference type="RefSeq" id="WP_007065489.1">
    <property type="nucleotide sequence ID" value="NZ_DS022272.1"/>
</dbReference>
<reference evidence="8 9" key="1">
    <citation type="journal article" date="2010" name="J. Bacteriol.">
        <title>Genome sequence of Fulvimarina pelagi HTCC2506T, a Mn(II)-oxidizing alphaproteobacterium possessing an aerobic anoxygenic photosynthetic gene cluster and Xanthorhodopsin.</title>
        <authorList>
            <person name="Kang I."/>
            <person name="Oh H.M."/>
            <person name="Lim S.I."/>
            <person name="Ferriera S."/>
            <person name="Giovannoni S.J."/>
            <person name="Cho J.C."/>
        </authorList>
    </citation>
    <scope>NUCLEOTIDE SEQUENCE [LARGE SCALE GENOMIC DNA]</scope>
    <source>
        <strain evidence="8 9">HTCC2506</strain>
    </source>
</reference>